<dbReference type="FunFam" id="3.30.1010.10:FF:000019">
    <property type="entry name" value="Serine/threonine-protein kinase Tel1"/>
    <property type="match status" value="1"/>
</dbReference>
<evidence type="ECO:0000256" key="20">
    <source>
        <dbReference type="RuleBase" id="RU365027"/>
    </source>
</evidence>
<comment type="function">
    <text evidence="17 20">Serine/threonine protein kinase which activates checkpoint signaling upon genotoxic stresses such as ionizing radiation (IR), ultraviolet light (UV), or DNA replication stalling, thereby acting as a DNA damage sensor. Recognizes the substrate consensus sequence [ST]-Q. Phosphorylates histone H2A to form H2AS128ph (gamma-H2A) at sites of DNA damage, involved in the regulation of DNA damage response mechanism. Required for the control of telomere length and genome stability.</text>
</comment>
<keyword evidence="11 20" id="KW-0227">DNA damage</keyword>
<dbReference type="GO" id="GO:0000781">
    <property type="term" value="C:chromosome, telomeric region"/>
    <property type="evidence" value="ECO:0007669"/>
    <property type="project" value="UniProtKB-SubCell"/>
</dbReference>
<dbReference type="PROSITE" id="PS50290">
    <property type="entry name" value="PI3_4_KINASE_3"/>
    <property type="match status" value="1"/>
</dbReference>
<dbReference type="GO" id="GO:0005524">
    <property type="term" value="F:ATP binding"/>
    <property type="evidence" value="ECO:0007669"/>
    <property type="project" value="UniProtKB-KW"/>
</dbReference>
<dbReference type="InterPro" id="IPR044107">
    <property type="entry name" value="PIKKc_ATM"/>
</dbReference>
<dbReference type="GO" id="GO:0005634">
    <property type="term" value="C:nucleus"/>
    <property type="evidence" value="ECO:0007669"/>
    <property type="project" value="UniProtKB-SubCell"/>
</dbReference>
<dbReference type="PANTHER" id="PTHR37079">
    <property type="entry name" value="SERINE/THREONINE-PROTEIN KINASE ATM"/>
    <property type="match status" value="1"/>
</dbReference>
<feature type="compositionally biased region" description="Basic and acidic residues" evidence="21">
    <location>
        <begin position="193"/>
        <end position="215"/>
    </location>
</feature>
<evidence type="ECO:0000256" key="8">
    <source>
        <dbReference type="ARBA" id="ARBA00022527"/>
    </source>
</evidence>
<dbReference type="InterPro" id="IPR000403">
    <property type="entry name" value="PI3/4_kinase_cat_dom"/>
</dbReference>
<evidence type="ECO:0000313" key="26">
    <source>
        <dbReference type="Proteomes" id="UP000250266"/>
    </source>
</evidence>
<organism evidence="25 26">
    <name type="scientific">Lepidopterella palustris CBS 459.81</name>
    <dbReference type="NCBI Taxonomy" id="1314670"/>
    <lineage>
        <taxon>Eukaryota</taxon>
        <taxon>Fungi</taxon>
        <taxon>Dikarya</taxon>
        <taxon>Ascomycota</taxon>
        <taxon>Pezizomycotina</taxon>
        <taxon>Dothideomycetes</taxon>
        <taxon>Pleosporomycetidae</taxon>
        <taxon>Mytilinidiales</taxon>
        <taxon>Argynnaceae</taxon>
        <taxon>Lepidopterella</taxon>
    </lineage>
</organism>
<feature type="region of interest" description="Disordered" evidence="21">
    <location>
        <begin position="2328"/>
        <end position="2347"/>
    </location>
</feature>
<evidence type="ECO:0000256" key="17">
    <source>
        <dbReference type="ARBA" id="ARBA00025079"/>
    </source>
</evidence>
<evidence type="ECO:0000256" key="14">
    <source>
        <dbReference type="ARBA" id="ARBA00022853"/>
    </source>
</evidence>
<evidence type="ECO:0000259" key="23">
    <source>
        <dbReference type="PROSITE" id="PS51189"/>
    </source>
</evidence>
<keyword evidence="14 20" id="KW-0156">Chromatin regulator</keyword>
<dbReference type="PROSITE" id="PS51190">
    <property type="entry name" value="FATC"/>
    <property type="match status" value="1"/>
</dbReference>
<dbReference type="Proteomes" id="UP000250266">
    <property type="component" value="Unassembled WGS sequence"/>
</dbReference>
<dbReference type="PROSITE" id="PS00916">
    <property type="entry name" value="PI3_4_KINASE_2"/>
    <property type="match status" value="1"/>
</dbReference>
<evidence type="ECO:0000256" key="15">
    <source>
        <dbReference type="ARBA" id="ARBA00022895"/>
    </source>
</evidence>
<evidence type="ECO:0000256" key="9">
    <source>
        <dbReference type="ARBA" id="ARBA00022679"/>
    </source>
</evidence>
<feature type="compositionally biased region" description="Low complexity" evidence="21">
    <location>
        <begin position="2863"/>
        <end position="2881"/>
    </location>
</feature>
<evidence type="ECO:0000313" key="25">
    <source>
        <dbReference type="EMBL" id="OCK80454.1"/>
    </source>
</evidence>
<feature type="domain" description="FAT" evidence="23">
    <location>
        <begin position="1873"/>
        <end position="2476"/>
    </location>
</feature>
<evidence type="ECO:0000259" key="24">
    <source>
        <dbReference type="PROSITE" id="PS51190"/>
    </source>
</evidence>
<dbReference type="GO" id="GO:0035556">
    <property type="term" value="P:intracellular signal transduction"/>
    <property type="evidence" value="ECO:0007669"/>
    <property type="project" value="UniProtKB-ARBA"/>
</dbReference>
<dbReference type="GO" id="GO:0006325">
    <property type="term" value="P:chromatin organization"/>
    <property type="evidence" value="ECO:0007669"/>
    <property type="project" value="UniProtKB-KW"/>
</dbReference>
<evidence type="ECO:0000256" key="1">
    <source>
        <dbReference type="ARBA" id="ARBA00004123"/>
    </source>
</evidence>
<dbReference type="InterPro" id="IPR038980">
    <property type="entry name" value="ATM_plant"/>
</dbReference>
<dbReference type="InterPro" id="IPR003152">
    <property type="entry name" value="FATC_dom"/>
</dbReference>
<protein>
    <recommendedName>
        <fullName evidence="6 20">Serine/threonine-protein kinase Tel1</fullName>
        <ecNumber evidence="5 20">2.7.11.1</ecNumber>
    </recommendedName>
</protein>
<evidence type="ECO:0000256" key="16">
    <source>
        <dbReference type="ARBA" id="ARBA00023242"/>
    </source>
</evidence>
<evidence type="ECO:0000256" key="18">
    <source>
        <dbReference type="ARBA" id="ARBA00047899"/>
    </source>
</evidence>
<dbReference type="Pfam" id="PF02260">
    <property type="entry name" value="FATC"/>
    <property type="match status" value="1"/>
</dbReference>
<evidence type="ECO:0000256" key="4">
    <source>
        <dbReference type="ARBA" id="ARBA00011370"/>
    </source>
</evidence>
<evidence type="ECO:0000256" key="13">
    <source>
        <dbReference type="ARBA" id="ARBA00022840"/>
    </source>
</evidence>
<evidence type="ECO:0000256" key="6">
    <source>
        <dbReference type="ARBA" id="ARBA00014619"/>
    </source>
</evidence>
<dbReference type="EC" id="2.7.11.1" evidence="5 20"/>
<evidence type="ECO:0000256" key="2">
    <source>
        <dbReference type="ARBA" id="ARBA00004574"/>
    </source>
</evidence>
<dbReference type="GO" id="GO:0006281">
    <property type="term" value="P:DNA repair"/>
    <property type="evidence" value="ECO:0007669"/>
    <property type="project" value="InterPro"/>
</dbReference>
<evidence type="ECO:0000256" key="10">
    <source>
        <dbReference type="ARBA" id="ARBA00022741"/>
    </source>
</evidence>
<dbReference type="SUPFAM" id="SSF56112">
    <property type="entry name" value="Protein kinase-like (PK-like)"/>
    <property type="match status" value="1"/>
</dbReference>
<feature type="region of interest" description="Disordered" evidence="21">
    <location>
        <begin position="178"/>
        <end position="215"/>
    </location>
</feature>
<keyword evidence="10 20" id="KW-0547">Nucleotide-binding</keyword>
<evidence type="ECO:0000256" key="19">
    <source>
        <dbReference type="ARBA" id="ARBA00048679"/>
    </source>
</evidence>
<evidence type="ECO:0000256" key="21">
    <source>
        <dbReference type="SAM" id="MobiDB-lite"/>
    </source>
</evidence>
<dbReference type="Gene3D" id="1.10.1070.11">
    <property type="entry name" value="Phosphatidylinositol 3-/4-kinase, catalytic domain"/>
    <property type="match status" value="1"/>
</dbReference>
<comment type="catalytic activity">
    <reaction evidence="19">
        <text>L-seryl-[protein] + ATP = O-phospho-L-seryl-[protein] + ADP + H(+)</text>
        <dbReference type="Rhea" id="RHEA:17989"/>
        <dbReference type="Rhea" id="RHEA-COMP:9863"/>
        <dbReference type="Rhea" id="RHEA-COMP:11604"/>
        <dbReference type="ChEBI" id="CHEBI:15378"/>
        <dbReference type="ChEBI" id="CHEBI:29999"/>
        <dbReference type="ChEBI" id="CHEBI:30616"/>
        <dbReference type="ChEBI" id="CHEBI:83421"/>
        <dbReference type="ChEBI" id="CHEBI:456216"/>
        <dbReference type="EC" id="2.7.11.1"/>
    </reaction>
</comment>
<comment type="subcellular location">
    <subcellularLocation>
        <location evidence="2 20">Chromosome</location>
        <location evidence="2 20">Telomere</location>
    </subcellularLocation>
    <subcellularLocation>
        <location evidence="1 20">Nucleus</location>
    </subcellularLocation>
</comment>
<dbReference type="Pfam" id="PF00454">
    <property type="entry name" value="PI3_PI4_kinase"/>
    <property type="match status" value="1"/>
</dbReference>
<dbReference type="EMBL" id="KV744959">
    <property type="protein sequence ID" value="OCK80454.1"/>
    <property type="molecule type" value="Genomic_DNA"/>
</dbReference>
<comment type="catalytic activity">
    <reaction evidence="18 20">
        <text>L-threonyl-[protein] + ATP = O-phospho-L-threonyl-[protein] + ADP + H(+)</text>
        <dbReference type="Rhea" id="RHEA:46608"/>
        <dbReference type="Rhea" id="RHEA-COMP:11060"/>
        <dbReference type="Rhea" id="RHEA-COMP:11605"/>
        <dbReference type="ChEBI" id="CHEBI:15378"/>
        <dbReference type="ChEBI" id="CHEBI:30013"/>
        <dbReference type="ChEBI" id="CHEBI:30616"/>
        <dbReference type="ChEBI" id="CHEBI:61977"/>
        <dbReference type="ChEBI" id="CHEBI:456216"/>
        <dbReference type="EC" id="2.7.11.1"/>
    </reaction>
</comment>
<evidence type="ECO:0000256" key="7">
    <source>
        <dbReference type="ARBA" id="ARBA00022454"/>
    </source>
</evidence>
<dbReference type="PROSITE" id="PS00915">
    <property type="entry name" value="PI3_4_KINASE_1"/>
    <property type="match status" value="1"/>
</dbReference>
<proteinExistence type="inferred from homology"/>
<feature type="domain" description="PI3K/PI4K catalytic" evidence="22">
    <location>
        <begin position="2579"/>
        <end position="2891"/>
    </location>
</feature>
<reference evidence="25 26" key="1">
    <citation type="journal article" date="2016" name="Nat. Commun.">
        <title>Ectomycorrhizal ecology is imprinted in the genome of the dominant symbiotic fungus Cenococcum geophilum.</title>
        <authorList>
            <consortium name="DOE Joint Genome Institute"/>
            <person name="Peter M."/>
            <person name="Kohler A."/>
            <person name="Ohm R.A."/>
            <person name="Kuo A."/>
            <person name="Krutzmann J."/>
            <person name="Morin E."/>
            <person name="Arend M."/>
            <person name="Barry K.W."/>
            <person name="Binder M."/>
            <person name="Choi C."/>
            <person name="Clum A."/>
            <person name="Copeland A."/>
            <person name="Grisel N."/>
            <person name="Haridas S."/>
            <person name="Kipfer T."/>
            <person name="LaButti K."/>
            <person name="Lindquist E."/>
            <person name="Lipzen A."/>
            <person name="Maire R."/>
            <person name="Meier B."/>
            <person name="Mihaltcheva S."/>
            <person name="Molinier V."/>
            <person name="Murat C."/>
            <person name="Poggeler S."/>
            <person name="Quandt C.A."/>
            <person name="Sperisen C."/>
            <person name="Tritt A."/>
            <person name="Tisserant E."/>
            <person name="Crous P.W."/>
            <person name="Henrissat B."/>
            <person name="Nehls U."/>
            <person name="Egli S."/>
            <person name="Spatafora J.W."/>
            <person name="Grigoriev I.V."/>
            <person name="Martin F.M."/>
        </authorList>
    </citation>
    <scope>NUCLEOTIDE SEQUENCE [LARGE SCALE GENOMIC DNA]</scope>
    <source>
        <strain evidence="25 26">CBS 459.81</strain>
    </source>
</reference>
<dbReference type="CDD" id="cd05171">
    <property type="entry name" value="PIKKc_ATM"/>
    <property type="match status" value="1"/>
</dbReference>
<keyword evidence="12 20" id="KW-0418">Kinase</keyword>
<evidence type="ECO:0000259" key="22">
    <source>
        <dbReference type="PROSITE" id="PS50290"/>
    </source>
</evidence>
<keyword evidence="9 20" id="KW-0808">Transferase</keyword>
<feature type="domain" description="FATC" evidence="24">
    <location>
        <begin position="2911"/>
        <end position="2943"/>
    </location>
</feature>
<keyword evidence="8 20" id="KW-0723">Serine/threonine-protein kinase</keyword>
<sequence>MAGKAGIAITLDNALALLGSKRTDALKQINHILEHNRGTEQLNDLTSKDWLRICEHLFQSTSEERSVYLRSGKGYTNAVTRLPLCAKAYRLLVHVGVRKFKDGVVSVLLNQMIQSFRPKGRDLVLPLLTEGRRAVRDLLQYEPLVERLKKEDWNNAVEFCVETIPLLLEKLDPGGGSSLQSNGTYSGRTANESTDRTSRSGTKEPSNKEKKSTEKETLRHFVEDIVICLQLLACPSNAPILDKYDSILSTSIAVLRYSNKEYTYKVALTTINYVLMRTALDSTQFTQEAVQDLLPLIKNLWRIEILRDEIMIMLIHTEAHLSNLLKNGKEDDFRHHVEAFVETVHADYVGRSDTKPLQFLEDDHLCFRFSGKSVDESHPLSTPAFSLENSRFEVHWMTVSIISHISFMLDARTRVTSHNRENVDAAVNKRRRVSSYLHEYLRESSHKGSKTKFAVLQVIAFMVQEGPLDEEDIQSTLERLTPWISDEDTRVSAWAMMSLTAAAFQVTSKAPALVARWTSVWQSASRVLTSASLSRVACHLMDVILRLKLVPYASISETVEGILLSIELNGPALLTESSSSLWAIIIRERTAENPTFFNQTAERILNWFFNKWTPSLFPDRSYSSQSSQHCNAQDVLSLIYACLDRPKPLFKDSVFLVLGSVGRAWQHTRYHRKLTHYILLSDDAMSFQADMEEERIIPDPSSSHSGQRPMVFEARVLDFCVSELDKVRQRWKEWSTENPQSITPDMIRVISNCCFVASALSYVGAMTNSRRADKLETILEAITTTFCGFLSRREIEQYKVDAVLEVFAQNLPGVRYLKSLDQRSFKELGVLRMAAKFSRTLEDRRISKESFYAEDDDLMDIDPAFNSQNQLSPGAFKQDIDVPRHDLIAQSDTASFRSSCAAYIKLISCIAESYNHDEESVKIPPAFVAYLESISVSDLLYCRQFVKALLSGPIQLTKASCQSLCNHMGEELLAPPNVQLSEVANGLLLEVIIGTAPMWTDSTVTDPETRQLQKDVEDFYEWYIRKWESEDRLWRKSTNLQIRLADLLYCLLKLRPDFGQSLKLPSVRESLFRLLSDGDIVVKYHIAERLPAMFDDFILSKHDTIFDGVHSSLPNNPDWVEGIAIRLLVFSRLGSAWHTLLRRCVNYLFETAGLVEHAIGHATRCVSSISKALNLEGSQALFRIFAPQMIFSLLGENKRFSGIPFSIFGYPTLLDLLRDVEAEAIGQAMMTGKEDELEFLAGLLEVPLHEALNKNFLQSAAYSIAWDTCKGNGRNQEIPSNDLRLRKLLGDQYAQRIYPYFPHIMGAFLQMITNEERLDKALSRKPAFSKATEALKEMNGISHSTSVLPMGIEPCFTAKYLPDQIERLCRRVSCDPATFWTPEYFVLVMRTLLGRIHPALGSLHACSIIRKIRVLVALAGEIAFDGYPLQMTLQSLRPYLTDVQCADDTLGIMQYLFEHGKSFLYSNLSFVTGIGLSIFISLRVFLGSPQESTTQESQHTATMNKAQIFHSWFRAYLEDYACSVSGKAIRSSHIKAFKSIIDAASQIRAEGNATKGTAESKLLLDLLDDDRSGRKLLSAPSREVAFNLLCHHFQPSISVHDDILGLDVQAALYAPQVWQSCQRSGIGDGYLLWAARVLGRTFGAHGELHHSLQNISRKSRDTYTLVSSRARNSRAAIVQCLSELLLSDNRKEVGLAEESIRLMIAQFTKDDELVELEQTLPGYIVLSLSLKMPDEARDSPRVSHEDVKIRAFPKYRSDVSSWIRNLAVTLCRIGHQDPVLGSIPQILLGIDGLAERVFPYVVHLVLHKEFDGQRTVRNIMSEAIHSWFEECDLASVSYVRILIGVILYLRTQPAPKEVTRADRDRWLEIDYLEATEAAMTCGLYTSALLFAETYSALPVRRSRRSSMPTPKLPTELQFAIYKNLDEPDSFYGVERESSLSSVLDRLDYEADGVKSLLFRGALMDSQMRRSSSISTADSRGMVKSLIMLNMNTVTHSLISSDQFREAGNDVVSSTLHTARKLEQWDIRAPEANNTEASTIFKAFQGLHYSSDAIRAREHLDRQFLTTMRDFVGPKICSQPLKSALRTLAVLTEIDEIVTSSDPGQLHDAWKQAQSRESWMQSGQFEDVKLMLSCRETLFSILSGNMQLQNSLHTRSRDVRTLEVKALLSSSTLCRRHGALQESLASATYLSTIVEKCKSVGLDIEAVAQYEVASVLWEQGETEPSIRMRQQLIKKVDLSSDNSCSIPISVLLAKLGHHIAEARLEKPEEIITGYLLPAIKALKGQMHGQQPGQVFHEFASFCDKQLQSPDAMEDTTRVRLQMERKAQEAQEYSKLSKSAKSSRERDQWRTLSSRSKKWHDLDAQEYQNLRRSREEFLRQSLENYLLSLQACDDYNNDVLRVFSLWLEFSEAPLANNAVQLHLSKVASGKFVVLMNQLSSRLQAEKSDFQSLLSGLVFRICADHPYHGMHQIYAGAMPLSVKDEAAKSRNTAAKQIAGMLKNDQHTRPYWIAVSESNTCYHELAMTKGEDYKVGREQLLENVPVAKKMMQKIPGLKVPPATMAIEIRADCDYSNIPRIISFKPRMTIANGLSAPKIVTALASDGNPYKQLFKSGNDDLRQDAIMEQVFEQVSRLLKNHTATRLRNLHIRTYKVLPLSARSGLMEFVPNTMPLHAYLMPAHEKYYPKDWKSEQCRKEIGACSTDSNETRLKKFRQIEQNFTPVMRYFFLERFEDPDEWFEKRLAYTRTTAAISILGYVLGLGDRHCHNILLDEQSGEVVHIDLGVAFEAGRVLPVPEVVPFRLTRDLVDAMGYTKTEGVFRRCCEFTMDTLREERESIMTLLNVLRYDPLVNWSLSPLKAKRMQEGQGTAQDGARGAGAAPAPDEIADQSSKRKEDEAGEAGRALSVVEKKLAKTLSTAAAVNELIQQATDERNLAVLYSGWAAYA</sequence>
<dbReference type="Gene3D" id="3.30.1010.10">
    <property type="entry name" value="Phosphatidylinositol 3-kinase Catalytic Subunit, Chain A, domain 4"/>
    <property type="match status" value="1"/>
</dbReference>
<keyword evidence="26" id="KW-1185">Reference proteome</keyword>
<evidence type="ECO:0000256" key="11">
    <source>
        <dbReference type="ARBA" id="ARBA00022763"/>
    </source>
</evidence>
<dbReference type="PROSITE" id="PS51189">
    <property type="entry name" value="FAT"/>
    <property type="match status" value="1"/>
</dbReference>
<name>A0A8E2EAZ9_9PEZI</name>
<keyword evidence="13 20" id="KW-0067">ATP-binding</keyword>
<dbReference type="InterPro" id="IPR016024">
    <property type="entry name" value="ARM-type_fold"/>
</dbReference>
<evidence type="ECO:0000256" key="12">
    <source>
        <dbReference type="ARBA" id="ARBA00022777"/>
    </source>
</evidence>
<dbReference type="InterPro" id="IPR018936">
    <property type="entry name" value="PI3/4_kinase_CS"/>
</dbReference>
<accession>A0A8E2EAZ9</accession>
<dbReference type="InterPro" id="IPR011009">
    <property type="entry name" value="Kinase-like_dom_sf"/>
</dbReference>
<dbReference type="SUPFAM" id="SSF48371">
    <property type="entry name" value="ARM repeat"/>
    <property type="match status" value="2"/>
</dbReference>
<dbReference type="OrthoDB" id="381190at2759"/>
<evidence type="ECO:0000256" key="3">
    <source>
        <dbReference type="ARBA" id="ARBA00010769"/>
    </source>
</evidence>
<gene>
    <name evidence="25" type="ORF">K432DRAFT_425753</name>
</gene>
<feature type="region of interest" description="Disordered" evidence="21">
    <location>
        <begin position="2859"/>
        <end position="2898"/>
    </location>
</feature>
<dbReference type="SMART" id="SM00146">
    <property type="entry name" value="PI3Kc"/>
    <property type="match status" value="1"/>
</dbReference>
<keyword evidence="15 20" id="KW-0779">Telomere</keyword>
<keyword evidence="7 20" id="KW-0158">Chromosome</keyword>
<comment type="similarity">
    <text evidence="3 20">Belongs to the PI3/PI4-kinase family. ATM subfamily.</text>
</comment>
<dbReference type="SMART" id="SM01343">
    <property type="entry name" value="FATC"/>
    <property type="match status" value="1"/>
</dbReference>
<feature type="compositionally biased region" description="Polar residues" evidence="21">
    <location>
        <begin position="178"/>
        <end position="192"/>
    </location>
</feature>
<keyword evidence="16 20" id="KW-0539">Nucleus</keyword>
<dbReference type="GO" id="GO:0004674">
    <property type="term" value="F:protein serine/threonine kinase activity"/>
    <property type="evidence" value="ECO:0007669"/>
    <property type="project" value="UniProtKB-KW"/>
</dbReference>
<dbReference type="InterPro" id="IPR014009">
    <property type="entry name" value="PIK_FAT"/>
</dbReference>
<dbReference type="SMART" id="SM01342">
    <property type="entry name" value="TAN"/>
    <property type="match status" value="1"/>
</dbReference>
<dbReference type="InterPro" id="IPR021668">
    <property type="entry name" value="TAN"/>
</dbReference>
<dbReference type="Pfam" id="PF11640">
    <property type="entry name" value="TAN"/>
    <property type="match status" value="1"/>
</dbReference>
<dbReference type="PANTHER" id="PTHR37079:SF4">
    <property type="entry name" value="SERINE_THREONINE-PROTEIN KINASE ATM"/>
    <property type="match status" value="1"/>
</dbReference>
<comment type="subunit">
    <text evidence="4">Associates with DNA double-strand breaks.</text>
</comment>
<evidence type="ECO:0000256" key="5">
    <source>
        <dbReference type="ARBA" id="ARBA00012513"/>
    </source>
</evidence>
<dbReference type="InterPro" id="IPR036940">
    <property type="entry name" value="PI3/4_kinase_cat_sf"/>
</dbReference>